<dbReference type="OrthoDB" id="5641522at2"/>
<accession>A0A0W0TWZ4</accession>
<proteinExistence type="inferred from homology"/>
<comment type="subcellular location">
    <subcellularLocation>
        <location evidence="1">Cell outer membrane</location>
        <topology evidence="1">Multi-pass membrane protein</topology>
    </subcellularLocation>
</comment>
<keyword evidence="3" id="KW-1134">Transmembrane beta strand</keyword>
<dbReference type="PATRIC" id="fig|448.7.peg.76"/>
<keyword evidence="6" id="KW-0472">Membrane</keyword>
<evidence type="ECO:0000256" key="7">
    <source>
        <dbReference type="ARBA" id="ARBA00023237"/>
    </source>
</evidence>
<dbReference type="AlphaFoldDB" id="A0A0W0TWZ4"/>
<dbReference type="Pfam" id="PF03349">
    <property type="entry name" value="Toluene_X"/>
    <property type="match status" value="1"/>
</dbReference>
<name>A0A0W0TWZ4_LEGER</name>
<comment type="similarity">
    <text evidence="2">Belongs to the OmpP1/FadL family.</text>
</comment>
<evidence type="ECO:0000256" key="1">
    <source>
        <dbReference type="ARBA" id="ARBA00004571"/>
    </source>
</evidence>
<dbReference type="EMBL" id="LNYA01000001">
    <property type="protein sequence ID" value="KTC99964.1"/>
    <property type="molecule type" value="Genomic_DNA"/>
</dbReference>
<evidence type="ECO:0000256" key="8">
    <source>
        <dbReference type="SAM" id="SignalP"/>
    </source>
</evidence>
<evidence type="ECO:0000256" key="2">
    <source>
        <dbReference type="ARBA" id="ARBA00008163"/>
    </source>
</evidence>
<dbReference type="SUPFAM" id="SSF56935">
    <property type="entry name" value="Porins"/>
    <property type="match status" value="1"/>
</dbReference>
<dbReference type="Gene3D" id="2.40.160.60">
    <property type="entry name" value="Outer membrane protein transport protein (OMPP1/FadL/TodX)"/>
    <property type="match status" value="1"/>
</dbReference>
<evidence type="ECO:0000256" key="6">
    <source>
        <dbReference type="ARBA" id="ARBA00023136"/>
    </source>
</evidence>
<evidence type="ECO:0000256" key="5">
    <source>
        <dbReference type="ARBA" id="ARBA00022729"/>
    </source>
</evidence>
<feature type="signal peptide" evidence="8">
    <location>
        <begin position="1"/>
        <end position="18"/>
    </location>
</feature>
<gene>
    <name evidence="9" type="ORF">Lery_0074</name>
</gene>
<evidence type="ECO:0000313" key="10">
    <source>
        <dbReference type="Proteomes" id="UP000054773"/>
    </source>
</evidence>
<keyword evidence="7" id="KW-0998">Cell outer membrane</keyword>
<sequence>MRYPIITVCCLASFSTQANVLQYFAGISYSNPAELFKVKKNEVIIGGSGFYIDARFSGSVLNFNTFQYGNGSSDSKRVSLLPYGRIAKRVDSKMVFAVDITEPFHSNLVWGARDFTRYASTETLMTDVDVSPRFSYSITPKLYAGGGLNFNFLKNNETNWALPISPTQSSTLINRTAGFGVGYNTGLYYMINQTNFFGLAYYASIKQKTKGESLLNGMVNPNLQFNFRMPATTIFNYVHIFNPTWLVSLQAFRTEWNANQFAKIRNTAAPPPVGPDFTFVMKYDPSWAFAGALRRQMSEKLGLTFIAIQDNGPEQDRLRTINFPSDTIYFGGLAADYRIGKNATVELLYARVFSKTLFNNTVNVNNQPIPFTTGRVRIHADVVDLRLKIQA</sequence>
<comment type="caution">
    <text evidence="9">The sequence shown here is derived from an EMBL/GenBank/DDBJ whole genome shotgun (WGS) entry which is preliminary data.</text>
</comment>
<dbReference type="Proteomes" id="UP000054773">
    <property type="component" value="Unassembled WGS sequence"/>
</dbReference>
<evidence type="ECO:0000313" key="9">
    <source>
        <dbReference type="EMBL" id="KTC99964.1"/>
    </source>
</evidence>
<keyword evidence="5 8" id="KW-0732">Signal</keyword>
<dbReference type="RefSeq" id="WP_058525353.1">
    <property type="nucleotide sequence ID" value="NZ_CAAAHY010000004.1"/>
</dbReference>
<organism evidence="9 10">
    <name type="scientific">Legionella erythra</name>
    <dbReference type="NCBI Taxonomy" id="448"/>
    <lineage>
        <taxon>Bacteria</taxon>
        <taxon>Pseudomonadati</taxon>
        <taxon>Pseudomonadota</taxon>
        <taxon>Gammaproteobacteria</taxon>
        <taxon>Legionellales</taxon>
        <taxon>Legionellaceae</taxon>
        <taxon>Legionella</taxon>
    </lineage>
</organism>
<dbReference type="PANTHER" id="PTHR35093:SF8">
    <property type="entry name" value="OUTER MEMBRANE PROTEIN NMB0088-RELATED"/>
    <property type="match status" value="1"/>
</dbReference>
<evidence type="ECO:0000256" key="3">
    <source>
        <dbReference type="ARBA" id="ARBA00022452"/>
    </source>
</evidence>
<dbReference type="PANTHER" id="PTHR35093">
    <property type="entry name" value="OUTER MEMBRANE PROTEIN NMB0088-RELATED"/>
    <property type="match status" value="1"/>
</dbReference>
<evidence type="ECO:0000256" key="4">
    <source>
        <dbReference type="ARBA" id="ARBA00022692"/>
    </source>
</evidence>
<reference evidence="9 10" key="1">
    <citation type="submission" date="2015-11" db="EMBL/GenBank/DDBJ databases">
        <title>Genomic analysis of 38 Legionella species identifies large and diverse effector repertoires.</title>
        <authorList>
            <person name="Burstein D."/>
            <person name="Amaro F."/>
            <person name="Zusman T."/>
            <person name="Lifshitz Z."/>
            <person name="Cohen O."/>
            <person name="Gilbert J.A."/>
            <person name="Pupko T."/>
            <person name="Shuman H.A."/>
            <person name="Segal G."/>
        </authorList>
    </citation>
    <scope>NUCLEOTIDE SEQUENCE [LARGE SCALE GENOMIC DNA]</scope>
    <source>
        <strain evidence="9 10">SE-32A-C8</strain>
    </source>
</reference>
<protein>
    <submittedName>
        <fullName evidence="9">Outer membrane protein</fullName>
    </submittedName>
</protein>
<dbReference type="STRING" id="448.Lery_0074"/>
<dbReference type="InterPro" id="IPR005017">
    <property type="entry name" value="OMPP1/FadL/TodX"/>
</dbReference>
<feature type="chain" id="PRO_5006913466" evidence="8">
    <location>
        <begin position="19"/>
        <end position="391"/>
    </location>
</feature>
<dbReference type="GO" id="GO:0015483">
    <property type="term" value="F:long-chain fatty acid transporting porin activity"/>
    <property type="evidence" value="ECO:0007669"/>
    <property type="project" value="TreeGrafter"/>
</dbReference>
<keyword evidence="10" id="KW-1185">Reference proteome</keyword>
<dbReference type="GO" id="GO:0009279">
    <property type="term" value="C:cell outer membrane"/>
    <property type="evidence" value="ECO:0007669"/>
    <property type="project" value="UniProtKB-SubCell"/>
</dbReference>
<keyword evidence="4" id="KW-0812">Transmembrane</keyword>